<sequence length="402" mass="42961">MTRFLGAIFLAMAALLTALPATAQQNPFAVLASVNGQGITRYQVDQRALFLSLLRAPNATPDAALDRLIDETLQVQAARGAGIEVTAEELDSGLTSFASRANLTPDEFIAALEQAGVAGETFRDFVQNGILWRNFVQQRFGPQSRPTPEEVERTLARGAGPQVRVLLSEIALPLAPETQDEVSALALRLSETISGQAAFEAAARRYSRAASARRGGRVDWVPLSQLAPPIAARVLTLAPGEVSEPVNLGSFIGLFLLRGLDETGGGPAAALSVDYAEYLIPGGNSAEARSQAGRVANRVDTCDDLYGVARGQPPERLIRETRPTAELPDDLRQTLAVLDEGEISTLVSPTGNLRLIMMCGRVAEPAEGAFDAAGQQILNQRLQGYAESYLSELRAEAIIERS</sequence>
<gene>
    <name evidence="12" type="ORF">P8627_01740</name>
</gene>
<keyword evidence="13" id="KW-1185">Reference proteome</keyword>
<dbReference type="InterPro" id="IPR015391">
    <property type="entry name" value="SurA_N"/>
</dbReference>
<reference evidence="12 13" key="1">
    <citation type="submission" date="2023-04" db="EMBL/GenBank/DDBJ databases">
        <title>Jannaschia ovalis sp. nov., a marine bacterium isolated from sea tidal flat.</title>
        <authorList>
            <person name="Kwon D.Y."/>
            <person name="Kim J.-J."/>
        </authorList>
    </citation>
    <scope>NUCLEOTIDE SEQUENCE [LARGE SCALE GENOMIC DNA]</scope>
    <source>
        <strain evidence="12 13">GRR-S6-38</strain>
    </source>
</reference>
<dbReference type="Pfam" id="PF09312">
    <property type="entry name" value="SurA_N"/>
    <property type="match status" value="1"/>
</dbReference>
<dbReference type="PROSITE" id="PS50198">
    <property type="entry name" value="PPIC_PPIASE_2"/>
    <property type="match status" value="1"/>
</dbReference>
<name>A0ABY8LCZ1_9RHOB</name>
<dbReference type="EMBL" id="CP122537">
    <property type="protein sequence ID" value="WGH79006.1"/>
    <property type="molecule type" value="Genomic_DNA"/>
</dbReference>
<dbReference type="RefSeq" id="WP_279965766.1">
    <property type="nucleotide sequence ID" value="NZ_CP122537.1"/>
</dbReference>
<evidence type="ECO:0000256" key="10">
    <source>
        <dbReference type="SAM" id="SignalP"/>
    </source>
</evidence>
<evidence type="ECO:0000313" key="13">
    <source>
        <dbReference type="Proteomes" id="UP001243420"/>
    </source>
</evidence>
<dbReference type="Gene3D" id="1.10.4030.10">
    <property type="entry name" value="Porin chaperone SurA, peptide-binding domain"/>
    <property type="match status" value="1"/>
</dbReference>
<protein>
    <recommendedName>
        <fullName evidence="1">Parvulin-like PPIase</fullName>
    </recommendedName>
    <alternativeName>
        <fullName evidence="7">Peptidyl-prolyl cis-trans isomerase plp</fullName>
    </alternativeName>
    <alternativeName>
        <fullName evidence="8">Rotamase plp</fullName>
    </alternativeName>
</protein>
<dbReference type="Pfam" id="PF00639">
    <property type="entry name" value="Rotamase"/>
    <property type="match status" value="1"/>
</dbReference>
<dbReference type="SUPFAM" id="SSF54534">
    <property type="entry name" value="FKBP-like"/>
    <property type="match status" value="1"/>
</dbReference>
<dbReference type="InterPro" id="IPR050280">
    <property type="entry name" value="OMP_Chaperone_SurA"/>
</dbReference>
<organism evidence="12 13">
    <name type="scientific">Jannaschia ovalis</name>
    <dbReference type="NCBI Taxonomy" id="3038773"/>
    <lineage>
        <taxon>Bacteria</taxon>
        <taxon>Pseudomonadati</taxon>
        <taxon>Pseudomonadota</taxon>
        <taxon>Alphaproteobacteria</taxon>
        <taxon>Rhodobacterales</taxon>
        <taxon>Roseobacteraceae</taxon>
        <taxon>Jannaschia</taxon>
    </lineage>
</organism>
<evidence type="ECO:0000256" key="4">
    <source>
        <dbReference type="ARBA" id="ARBA00023110"/>
    </source>
</evidence>
<evidence type="ECO:0000256" key="1">
    <source>
        <dbReference type="ARBA" id="ARBA00018370"/>
    </source>
</evidence>
<evidence type="ECO:0000313" key="12">
    <source>
        <dbReference type="EMBL" id="WGH79006.1"/>
    </source>
</evidence>
<feature type="chain" id="PRO_5046133869" description="Parvulin-like PPIase" evidence="10">
    <location>
        <begin position="24"/>
        <end position="402"/>
    </location>
</feature>
<evidence type="ECO:0000259" key="11">
    <source>
        <dbReference type="PROSITE" id="PS50198"/>
    </source>
</evidence>
<dbReference type="PANTHER" id="PTHR47637">
    <property type="entry name" value="CHAPERONE SURA"/>
    <property type="match status" value="1"/>
</dbReference>
<dbReference type="SUPFAM" id="SSF109998">
    <property type="entry name" value="Triger factor/SurA peptide-binding domain-like"/>
    <property type="match status" value="1"/>
</dbReference>
<evidence type="ECO:0000256" key="9">
    <source>
        <dbReference type="PROSITE-ProRule" id="PRU00278"/>
    </source>
</evidence>
<feature type="signal peptide" evidence="10">
    <location>
        <begin position="1"/>
        <end position="23"/>
    </location>
</feature>
<dbReference type="InterPro" id="IPR027304">
    <property type="entry name" value="Trigger_fact/SurA_dom_sf"/>
</dbReference>
<keyword evidence="6 9" id="KW-0413">Isomerase</keyword>
<keyword evidence="2 10" id="KW-0732">Signal</keyword>
<accession>A0ABY8LCZ1</accession>
<dbReference type="PANTHER" id="PTHR47637:SF1">
    <property type="entry name" value="CHAPERONE SURA"/>
    <property type="match status" value="1"/>
</dbReference>
<dbReference type="InterPro" id="IPR000297">
    <property type="entry name" value="PPIase_PpiC"/>
</dbReference>
<feature type="domain" description="PpiC" evidence="11">
    <location>
        <begin position="162"/>
        <end position="259"/>
    </location>
</feature>
<evidence type="ECO:0000256" key="2">
    <source>
        <dbReference type="ARBA" id="ARBA00022729"/>
    </source>
</evidence>
<evidence type="ECO:0000256" key="8">
    <source>
        <dbReference type="ARBA" id="ARBA00031484"/>
    </source>
</evidence>
<dbReference type="GO" id="GO:0003755">
    <property type="term" value="F:peptidyl-prolyl cis-trans isomerase activity"/>
    <property type="evidence" value="ECO:0007669"/>
    <property type="project" value="UniProtKB-EC"/>
</dbReference>
<evidence type="ECO:0000256" key="6">
    <source>
        <dbReference type="ARBA" id="ARBA00023235"/>
    </source>
</evidence>
<evidence type="ECO:0000256" key="3">
    <source>
        <dbReference type="ARBA" id="ARBA00022764"/>
    </source>
</evidence>
<keyword evidence="5" id="KW-0143">Chaperone</keyword>
<proteinExistence type="predicted"/>
<evidence type="ECO:0000256" key="7">
    <source>
        <dbReference type="ARBA" id="ARBA00030642"/>
    </source>
</evidence>
<dbReference type="InterPro" id="IPR046357">
    <property type="entry name" value="PPIase_dom_sf"/>
</dbReference>
<dbReference type="Gene3D" id="3.10.50.40">
    <property type="match status" value="1"/>
</dbReference>
<keyword evidence="3" id="KW-0574">Periplasm</keyword>
<dbReference type="Proteomes" id="UP001243420">
    <property type="component" value="Chromosome"/>
</dbReference>
<keyword evidence="4 9" id="KW-0697">Rotamase</keyword>
<evidence type="ECO:0000256" key="5">
    <source>
        <dbReference type="ARBA" id="ARBA00023186"/>
    </source>
</evidence>